<evidence type="ECO:0000313" key="2">
    <source>
        <dbReference type="EMBL" id="MFB2936917.1"/>
    </source>
</evidence>
<proteinExistence type="predicted"/>
<protein>
    <submittedName>
        <fullName evidence="2">Uncharacterized protein</fullName>
    </submittedName>
</protein>
<evidence type="ECO:0000313" key="3">
    <source>
        <dbReference type="Proteomes" id="UP001576776"/>
    </source>
</evidence>
<evidence type="ECO:0000256" key="1">
    <source>
        <dbReference type="SAM" id="MobiDB-lite"/>
    </source>
</evidence>
<feature type="region of interest" description="Disordered" evidence="1">
    <location>
        <begin position="1"/>
        <end position="27"/>
    </location>
</feature>
<name>A0ABV4YDK4_9CYAN</name>
<reference evidence="2 3" key="1">
    <citation type="submission" date="2024-09" db="EMBL/GenBank/DDBJ databases">
        <title>Floridaenema gen nov. (Aerosakkonemataceae, Aerosakkonematales ord. nov., Cyanobacteria) from benthic tropical and subtropical fresh waters, with the description of four new species.</title>
        <authorList>
            <person name="Moretto J.A."/>
            <person name="Berthold D.E."/>
            <person name="Lefler F.W."/>
            <person name="Huang I.-S."/>
            <person name="Laughinghouse H. IV."/>
        </authorList>
    </citation>
    <scope>NUCLEOTIDE SEQUENCE [LARGE SCALE GENOMIC DNA]</scope>
    <source>
        <strain evidence="2 3">BLCC-F154</strain>
    </source>
</reference>
<dbReference type="RefSeq" id="WP_413258412.1">
    <property type="nucleotide sequence ID" value="NZ_JBHFNS010000065.1"/>
</dbReference>
<feature type="compositionally biased region" description="Polar residues" evidence="1">
    <location>
        <begin position="15"/>
        <end position="26"/>
    </location>
</feature>
<gene>
    <name evidence="2" type="ORF">ACE1B6_16830</name>
</gene>
<sequence length="53" mass="6131">MPSSSDAKSSKVRIKQQNGVNNQQSESHLRKIWCNIRRVGVKRARSPWRNPTI</sequence>
<dbReference type="Proteomes" id="UP001576776">
    <property type="component" value="Unassembled WGS sequence"/>
</dbReference>
<comment type="caution">
    <text evidence="2">The sequence shown here is derived from an EMBL/GenBank/DDBJ whole genome shotgun (WGS) entry which is preliminary data.</text>
</comment>
<organism evidence="2 3">
    <name type="scientific">Floridaenema fluviatile BLCC-F154</name>
    <dbReference type="NCBI Taxonomy" id="3153640"/>
    <lineage>
        <taxon>Bacteria</taxon>
        <taxon>Bacillati</taxon>
        <taxon>Cyanobacteriota</taxon>
        <taxon>Cyanophyceae</taxon>
        <taxon>Oscillatoriophycideae</taxon>
        <taxon>Aerosakkonematales</taxon>
        <taxon>Aerosakkonemataceae</taxon>
        <taxon>Floridanema</taxon>
        <taxon>Floridanema fluviatile</taxon>
    </lineage>
</organism>
<accession>A0ABV4YDK4</accession>
<dbReference type="EMBL" id="JBHFNS010000065">
    <property type="protein sequence ID" value="MFB2936917.1"/>
    <property type="molecule type" value="Genomic_DNA"/>
</dbReference>
<keyword evidence="3" id="KW-1185">Reference proteome</keyword>